<dbReference type="AlphaFoldDB" id="A0A7J7FIT7"/>
<gene>
    <name evidence="3" type="ORF">HPG69_013779</name>
</gene>
<dbReference type="PANTHER" id="PTHR21633">
    <property type="entry name" value="IQ MOTIF CONTAINING F"/>
    <property type="match status" value="1"/>
</dbReference>
<dbReference type="GO" id="GO:0005516">
    <property type="term" value="F:calmodulin binding"/>
    <property type="evidence" value="ECO:0007669"/>
    <property type="project" value="TreeGrafter"/>
</dbReference>
<evidence type="ECO:0008006" key="5">
    <source>
        <dbReference type="Google" id="ProtNLM"/>
    </source>
</evidence>
<evidence type="ECO:0000256" key="1">
    <source>
        <dbReference type="ARBA" id="ARBA00022737"/>
    </source>
</evidence>
<protein>
    <recommendedName>
        <fullName evidence="5">IQ domain-containing protein F1</fullName>
    </recommendedName>
</protein>
<evidence type="ECO:0000313" key="3">
    <source>
        <dbReference type="EMBL" id="KAF5927949.1"/>
    </source>
</evidence>
<feature type="region of interest" description="Disordered" evidence="2">
    <location>
        <begin position="33"/>
        <end position="61"/>
    </location>
</feature>
<evidence type="ECO:0000313" key="4">
    <source>
        <dbReference type="Proteomes" id="UP000551758"/>
    </source>
</evidence>
<dbReference type="FunFam" id="1.20.5.190:FF:000014">
    <property type="entry name" value="IQ motif containing F5"/>
    <property type="match status" value="1"/>
</dbReference>
<organism evidence="3 4">
    <name type="scientific">Diceros bicornis minor</name>
    <name type="common">South-central black rhinoceros</name>
    <dbReference type="NCBI Taxonomy" id="77932"/>
    <lineage>
        <taxon>Eukaryota</taxon>
        <taxon>Metazoa</taxon>
        <taxon>Chordata</taxon>
        <taxon>Craniata</taxon>
        <taxon>Vertebrata</taxon>
        <taxon>Euteleostomi</taxon>
        <taxon>Mammalia</taxon>
        <taxon>Eutheria</taxon>
        <taxon>Laurasiatheria</taxon>
        <taxon>Perissodactyla</taxon>
        <taxon>Rhinocerotidae</taxon>
        <taxon>Diceros</taxon>
    </lineage>
</organism>
<keyword evidence="4" id="KW-1185">Reference proteome</keyword>
<feature type="compositionally biased region" description="Basic and acidic residues" evidence="2">
    <location>
        <begin position="33"/>
        <end position="57"/>
    </location>
</feature>
<dbReference type="EMBL" id="JACDTQ010000529">
    <property type="protein sequence ID" value="KAF5927949.1"/>
    <property type="molecule type" value="Genomic_DNA"/>
</dbReference>
<evidence type="ECO:0000256" key="2">
    <source>
        <dbReference type="SAM" id="MobiDB-lite"/>
    </source>
</evidence>
<sequence>MGLQRTGIGRGGEGPTYCLEPCGNCLLHGSELRTEEKDQPKKINEHTKNEPQQKREPTGLFSAPLTSEKNVEISGNQNKPTTSDPEVVKIQAWWRGTLVRRTLLHAALRALIIQSWWRQMQAKLLEKRRWMALEAFIQKEWAAVKLQSWVRMWRIHRRYCCLLNAARIIQAYWRCHSCASQGFIKGHYRVTANQLHLELEILLGSEPCIVTECIPLPIKQ</sequence>
<dbReference type="PROSITE" id="PS50096">
    <property type="entry name" value="IQ"/>
    <property type="match status" value="1"/>
</dbReference>
<dbReference type="SMART" id="SM00015">
    <property type="entry name" value="IQ"/>
    <property type="match status" value="3"/>
</dbReference>
<dbReference type="Gene3D" id="1.20.5.190">
    <property type="match status" value="2"/>
</dbReference>
<dbReference type="Proteomes" id="UP000551758">
    <property type="component" value="Unassembled WGS sequence"/>
</dbReference>
<keyword evidence="1" id="KW-0677">Repeat</keyword>
<accession>A0A7J7FIT7</accession>
<comment type="caution">
    <text evidence="3">The sequence shown here is derived from an EMBL/GenBank/DDBJ whole genome shotgun (WGS) entry which is preliminary data.</text>
</comment>
<proteinExistence type="predicted"/>
<dbReference type="InterPro" id="IPR039887">
    <property type="entry name" value="IQCF"/>
</dbReference>
<name>A0A7J7FIT7_DICBM</name>
<dbReference type="FunFam" id="1.20.5.190:FF:000015">
    <property type="entry name" value="IQ motif containing F5"/>
    <property type="match status" value="1"/>
</dbReference>
<dbReference type="InterPro" id="IPR000048">
    <property type="entry name" value="IQ_motif_EF-hand-BS"/>
</dbReference>
<dbReference type="PANTHER" id="PTHR21633:SF14">
    <property type="entry name" value="IQ DOMAIN-CONTAINING PROTEIN F1"/>
    <property type="match status" value="1"/>
</dbReference>
<dbReference type="Pfam" id="PF00612">
    <property type="entry name" value="IQ"/>
    <property type="match status" value="3"/>
</dbReference>
<reference evidence="3 4" key="1">
    <citation type="journal article" date="2020" name="Mol. Biol. Evol.">
        <title>Interspecific Gene Flow and the Evolution of Specialization in Black and White Rhinoceros.</title>
        <authorList>
            <person name="Moodley Y."/>
            <person name="Westbury M.V."/>
            <person name="Russo I.M."/>
            <person name="Gopalakrishnan S."/>
            <person name="Rakotoarivelo A."/>
            <person name="Olsen R.A."/>
            <person name="Prost S."/>
            <person name="Tunstall T."/>
            <person name="Ryder O.A."/>
            <person name="Dalen L."/>
            <person name="Bruford M.W."/>
        </authorList>
    </citation>
    <scope>NUCLEOTIDE SEQUENCE [LARGE SCALE GENOMIC DNA]</scope>
    <source>
        <strain evidence="3">SBR-YM</strain>
        <tissue evidence="3">Skin</tissue>
    </source>
</reference>